<evidence type="ECO:0000256" key="1">
    <source>
        <dbReference type="ARBA" id="ARBA00006767"/>
    </source>
</evidence>
<name>A0A2M6WAC8_9BACT</name>
<accession>A0A2M6WAC8</accession>
<proteinExistence type="inferred from homology"/>
<dbReference type="GO" id="GO:0003729">
    <property type="term" value="F:mRNA binding"/>
    <property type="evidence" value="ECO:0007669"/>
    <property type="project" value="TreeGrafter"/>
</dbReference>
<dbReference type="FunFam" id="2.40.50.140:FF:000103">
    <property type="entry name" value="protein RRP5 homolog"/>
    <property type="match status" value="1"/>
</dbReference>
<dbReference type="GO" id="GO:0005840">
    <property type="term" value="C:ribosome"/>
    <property type="evidence" value="ECO:0007669"/>
    <property type="project" value="UniProtKB-KW"/>
</dbReference>
<organism evidence="6 7">
    <name type="scientific">Candidatus Kuenenbacteria bacterium CG10_big_fil_rev_8_21_14_0_10_36_11</name>
    <dbReference type="NCBI Taxonomy" id="1974618"/>
    <lineage>
        <taxon>Bacteria</taxon>
        <taxon>Candidatus Kueneniibacteriota</taxon>
    </lineage>
</organism>
<dbReference type="SUPFAM" id="SSF50249">
    <property type="entry name" value="Nucleic acid-binding proteins"/>
    <property type="match status" value="4"/>
</dbReference>
<dbReference type="Proteomes" id="UP000231464">
    <property type="component" value="Unassembled WGS sequence"/>
</dbReference>
<keyword evidence="3" id="KW-0687">Ribonucleoprotein</keyword>
<comment type="function">
    <text evidence="4">Binds mRNA; thus facilitating recognition of the initiation point. It is needed to translate mRNA with a short Shine-Dalgarno (SD) purine-rich sequence.</text>
</comment>
<dbReference type="InterPro" id="IPR003029">
    <property type="entry name" value="S1_domain"/>
</dbReference>
<feature type="domain" description="S1 motif" evidence="5">
    <location>
        <begin position="298"/>
        <end position="367"/>
    </location>
</feature>
<dbReference type="PANTHER" id="PTHR10724">
    <property type="entry name" value="30S RIBOSOMAL PROTEIN S1"/>
    <property type="match status" value="1"/>
</dbReference>
<evidence type="ECO:0000256" key="2">
    <source>
        <dbReference type="ARBA" id="ARBA00022980"/>
    </source>
</evidence>
<dbReference type="AlphaFoldDB" id="A0A2M6WAC8"/>
<dbReference type="InterPro" id="IPR012340">
    <property type="entry name" value="NA-bd_OB-fold"/>
</dbReference>
<dbReference type="SMART" id="SM00316">
    <property type="entry name" value="S1"/>
    <property type="match status" value="4"/>
</dbReference>
<dbReference type="GO" id="GO:0006412">
    <property type="term" value="P:translation"/>
    <property type="evidence" value="ECO:0007669"/>
    <property type="project" value="TreeGrafter"/>
</dbReference>
<dbReference type="InterPro" id="IPR050437">
    <property type="entry name" value="Ribos_protein_bS1-like"/>
</dbReference>
<keyword evidence="2 6" id="KW-0689">Ribosomal protein</keyword>
<comment type="similarity">
    <text evidence="1">Belongs to the bacterial ribosomal protein bS1 family.</text>
</comment>
<dbReference type="InterPro" id="IPR035104">
    <property type="entry name" value="Ribosomal_protein_S1-like"/>
</dbReference>
<reference evidence="7" key="1">
    <citation type="submission" date="2017-09" db="EMBL/GenBank/DDBJ databases">
        <title>Depth-based differentiation of microbial function through sediment-hosted aquifers and enrichment of novel symbionts in the deep terrestrial subsurface.</title>
        <authorList>
            <person name="Probst A.J."/>
            <person name="Ladd B."/>
            <person name="Jarett J.K."/>
            <person name="Geller-Mcgrath D.E."/>
            <person name="Sieber C.M.K."/>
            <person name="Emerson J.B."/>
            <person name="Anantharaman K."/>
            <person name="Thomas B.C."/>
            <person name="Malmstrom R."/>
            <person name="Stieglmeier M."/>
            <person name="Klingl A."/>
            <person name="Woyke T."/>
            <person name="Ryan C.M."/>
            <person name="Banfield J.F."/>
        </authorList>
    </citation>
    <scope>NUCLEOTIDE SEQUENCE [LARGE SCALE GENOMIC DNA]</scope>
</reference>
<evidence type="ECO:0000256" key="3">
    <source>
        <dbReference type="ARBA" id="ARBA00023274"/>
    </source>
</evidence>
<dbReference type="GO" id="GO:0003735">
    <property type="term" value="F:structural constituent of ribosome"/>
    <property type="evidence" value="ECO:0007669"/>
    <property type="project" value="TreeGrafter"/>
</dbReference>
<feature type="domain" description="S1 motif" evidence="5">
    <location>
        <begin position="214"/>
        <end position="281"/>
    </location>
</feature>
<dbReference type="PROSITE" id="PS50126">
    <property type="entry name" value="S1"/>
    <property type="match status" value="4"/>
</dbReference>
<comment type="caution">
    <text evidence="6">The sequence shown here is derived from an EMBL/GenBank/DDBJ whole genome shotgun (WGS) entry which is preliminary data.</text>
</comment>
<dbReference type="PRINTS" id="PR00681">
    <property type="entry name" value="RIBOSOMALS1"/>
</dbReference>
<dbReference type="GO" id="GO:1990904">
    <property type="term" value="C:ribonucleoprotein complex"/>
    <property type="evidence" value="ECO:0007669"/>
    <property type="project" value="UniProtKB-KW"/>
</dbReference>
<dbReference type="PANTHER" id="PTHR10724:SF7">
    <property type="entry name" value="SMALL RIBOSOMAL SUBUNIT PROTEIN BS1C"/>
    <property type="match status" value="1"/>
</dbReference>
<protein>
    <submittedName>
        <fullName evidence="6">30S ribosomal protein S1</fullName>
    </submittedName>
</protein>
<dbReference type="Gene3D" id="2.40.50.140">
    <property type="entry name" value="Nucleic acid-binding proteins"/>
    <property type="match status" value="4"/>
</dbReference>
<dbReference type="CDD" id="cd04465">
    <property type="entry name" value="S1_RPS1_repeat_ec2_hs2"/>
    <property type="match status" value="1"/>
</dbReference>
<evidence type="ECO:0000313" key="7">
    <source>
        <dbReference type="Proteomes" id="UP000231464"/>
    </source>
</evidence>
<dbReference type="Pfam" id="PF00575">
    <property type="entry name" value="S1"/>
    <property type="match status" value="4"/>
</dbReference>
<evidence type="ECO:0000313" key="6">
    <source>
        <dbReference type="EMBL" id="PIT89763.1"/>
    </source>
</evidence>
<dbReference type="EMBL" id="PFBP01000036">
    <property type="protein sequence ID" value="PIT89763.1"/>
    <property type="molecule type" value="Genomic_DNA"/>
</dbReference>
<feature type="domain" description="S1 motif" evidence="5">
    <location>
        <begin position="119"/>
        <end position="197"/>
    </location>
</feature>
<evidence type="ECO:0000259" key="5">
    <source>
        <dbReference type="PROSITE" id="PS50126"/>
    </source>
</evidence>
<sequence length="372" mass="41489">MLKCFMLKKEKIVSNNLMEDLLNDDTAFNLPKVGDLVQAKVISVGSSEVYLDINGVVTGLVRGRELKDEAGQYGHLKPGDEVTATVLDLENEKGILELSLRSAGHKQAWQSFSDLKSKSEIVEVKVLEANKGGLMVGYDNIIGFMPVSQLGKENYPRVEGGNKAKILEKLKLLVGQKLRAKLIDLDERENKIIFSEKEVYANDKREELKKYQVGDIVDCKVTGIVDFGIFVEFGAGLEGLIHISELAWQRINHPRDLYQVGSELKVQIISLDDNRVTLSAKKLVEDPWKKAAENYQVGQIVKGKVLKFDKIGAFVELPGNIHGLAHISELSNDKIESPEQAVNIGEEYDFKILSIDASEHRMGLSKKDLENK</sequence>
<gene>
    <name evidence="6" type="ORF">COU23_02205</name>
</gene>
<feature type="domain" description="S1 motif" evidence="5">
    <location>
        <begin position="34"/>
        <end position="101"/>
    </location>
</feature>
<evidence type="ECO:0000256" key="4">
    <source>
        <dbReference type="ARBA" id="ARBA00025604"/>
    </source>
</evidence>